<feature type="compositionally biased region" description="Acidic residues" evidence="5">
    <location>
        <begin position="564"/>
        <end position="573"/>
    </location>
</feature>
<protein>
    <submittedName>
        <fullName evidence="8">Uncharacterized protein MANES_13G000700</fullName>
    </submittedName>
</protein>
<dbReference type="InterPro" id="IPR022043">
    <property type="entry name" value="CAF1A_DD"/>
</dbReference>
<evidence type="ECO:0000256" key="1">
    <source>
        <dbReference type="ARBA" id="ARBA00004123"/>
    </source>
</evidence>
<proteinExistence type="predicted"/>
<evidence type="ECO:0000259" key="7">
    <source>
        <dbReference type="Pfam" id="PF21796"/>
    </source>
</evidence>
<evidence type="ECO:0000259" key="6">
    <source>
        <dbReference type="Pfam" id="PF12253"/>
    </source>
</evidence>
<evidence type="ECO:0000256" key="2">
    <source>
        <dbReference type="ARBA" id="ARBA00022763"/>
    </source>
</evidence>
<dbReference type="InterPro" id="IPR048800">
    <property type="entry name" value="Cac1-like_C"/>
</dbReference>
<name>A0A2P2K364_RHIMU</name>
<feature type="region of interest" description="Disordered" evidence="5">
    <location>
        <begin position="543"/>
        <end position="595"/>
    </location>
</feature>
<comment type="subcellular location">
    <subcellularLocation>
        <location evidence="1">Nucleus</location>
    </subcellularLocation>
</comment>
<sequence length="851" mass="96268">MVDVTKKMAIAVVDDEATTTAAATNGLDVVPKKTLKRKRPFFASCLTADQKVSQIHAFHQEIEGLLSYYNEVMNQNKSGFGLCLDLTPNESNNTLNLNGKVGLLMEESDLPLSKLVEEIYGKLSPMESGSALTPAVVKTAVLFVGQRMMYGVPNLDADVLEDRTPSCLWCWEAREVKMMPQSIRSTLKIRRTCRKKIHERISAVSAMIAALEKSESDHSGENELKKASEKLGKVLQEADIRLLVDGMLQKNGAEMTDREAKRKEKMLLMQMEKSKREFEREKKRAELQIQKENRQTEKEQRRLQEEAEKDERCRQKHESEMQKQLRKQHEDVEKEQRRREKEEAELKRQLSIQKQASMMERFLKRSNTSLSCQNDQSSSKKSMPSSSSKEVEKMPDALTLLMDCALLSNDQFILGNIRKSHLSSWHRLGHSVRVNTGQHWSIRRKPKTELFKELKLSAFKELAHNDKLSAEKLLTGWGELTSDDRSSFTKLDYSSHGIRRFNHRKKLLQFDKSHRPAFYGIWPKQSQAVGPRHPFRKELELDYDADSDEEWEEEDPGESLSDCDKDDGEESLEELSSKADDEEESEDGFFVPDGYLSENEGVQIDRIETVLSVNSAGSSSGCKQDMESEQFHALLQQQKYLSNLTESALRKNQPLIILNMMHEKVPLLAAEDLSGASKVEKLYLQALSMRAVPGAPHTEITVDSMQDDAQDVSLSFSKIDSTPSTEIAIPESDVPIIVSTIQSCSQSINKVVESLQQKFPTIPKFHLKNKVREISDFVDNHWQVKKNVLEKVGMSKSPEKCGGRMQNISAFFSKRCLPPPAGAAGKSINNPNDNETSPSLQISPKIGSGSV</sequence>
<evidence type="ECO:0000313" key="8">
    <source>
        <dbReference type="EMBL" id="MBX00167.1"/>
    </source>
</evidence>
<dbReference type="PANTHER" id="PTHR15272:SF0">
    <property type="entry name" value="CHROMATIN ASSEMBLY FACTOR 1 SUBUNIT A"/>
    <property type="match status" value="1"/>
</dbReference>
<keyword evidence="4" id="KW-0539">Nucleus</keyword>
<dbReference type="EMBL" id="GGEC01019683">
    <property type="protein sequence ID" value="MBX00167.1"/>
    <property type="molecule type" value="Transcribed_RNA"/>
</dbReference>
<dbReference type="AlphaFoldDB" id="A0A2P2K364"/>
<accession>A0A2P2K364</accession>
<dbReference type="GO" id="GO:0006334">
    <property type="term" value="P:nucleosome assembly"/>
    <property type="evidence" value="ECO:0007669"/>
    <property type="project" value="TreeGrafter"/>
</dbReference>
<evidence type="ECO:0000256" key="5">
    <source>
        <dbReference type="SAM" id="MobiDB-lite"/>
    </source>
</evidence>
<reference evidence="8" key="1">
    <citation type="submission" date="2018-02" db="EMBL/GenBank/DDBJ databases">
        <title>Rhizophora mucronata_Transcriptome.</title>
        <authorList>
            <person name="Meera S.P."/>
            <person name="Sreeshan A."/>
            <person name="Augustine A."/>
        </authorList>
    </citation>
    <scope>NUCLEOTIDE SEQUENCE</scope>
    <source>
        <tissue evidence="8">Leaf</tissue>
    </source>
</reference>
<evidence type="ECO:0000256" key="4">
    <source>
        <dbReference type="ARBA" id="ARBA00023242"/>
    </source>
</evidence>
<feature type="domain" description="Chromatin assembly factor 1 subunit Cac1-like C-terminal" evidence="7">
    <location>
        <begin position="736"/>
        <end position="784"/>
    </location>
</feature>
<dbReference type="GO" id="GO:0005634">
    <property type="term" value="C:nucleus"/>
    <property type="evidence" value="ECO:0007669"/>
    <property type="project" value="UniProtKB-SubCell"/>
</dbReference>
<feature type="domain" description="Chromatin assembly factor 1 subunit A dimerization" evidence="6">
    <location>
        <begin position="506"/>
        <end position="573"/>
    </location>
</feature>
<dbReference type="PANTHER" id="PTHR15272">
    <property type="entry name" value="CHROMATIN ASSEMBLY FACTOR 1 SUBUNIT A CAF-1 SUBUNIT A"/>
    <property type="match status" value="1"/>
</dbReference>
<dbReference type="Pfam" id="PF12253">
    <property type="entry name" value="CAF1A_dimeriz"/>
    <property type="match status" value="1"/>
</dbReference>
<feature type="region of interest" description="Disordered" evidence="5">
    <location>
        <begin position="273"/>
        <end position="353"/>
    </location>
</feature>
<keyword evidence="2" id="KW-0227">DNA damage</keyword>
<feature type="region of interest" description="Disordered" evidence="5">
    <location>
        <begin position="822"/>
        <end position="851"/>
    </location>
</feature>
<feature type="compositionally biased region" description="Basic and acidic residues" evidence="5">
    <location>
        <begin position="273"/>
        <end position="348"/>
    </location>
</feature>
<feature type="compositionally biased region" description="Low complexity" evidence="5">
    <location>
        <begin position="377"/>
        <end position="388"/>
    </location>
</feature>
<dbReference type="GO" id="GO:0033186">
    <property type="term" value="C:CAF-1 complex"/>
    <property type="evidence" value="ECO:0007669"/>
    <property type="project" value="TreeGrafter"/>
</dbReference>
<feature type="compositionally biased region" description="Acidic residues" evidence="5">
    <location>
        <begin position="543"/>
        <end position="557"/>
    </location>
</feature>
<evidence type="ECO:0000256" key="3">
    <source>
        <dbReference type="ARBA" id="ARBA00023204"/>
    </source>
</evidence>
<feature type="compositionally biased region" description="Polar residues" evidence="5">
    <location>
        <begin position="827"/>
        <end position="842"/>
    </location>
</feature>
<organism evidence="8">
    <name type="scientific">Rhizophora mucronata</name>
    <name type="common">Asiatic mangrove</name>
    <dbReference type="NCBI Taxonomy" id="61149"/>
    <lineage>
        <taxon>Eukaryota</taxon>
        <taxon>Viridiplantae</taxon>
        <taxon>Streptophyta</taxon>
        <taxon>Embryophyta</taxon>
        <taxon>Tracheophyta</taxon>
        <taxon>Spermatophyta</taxon>
        <taxon>Magnoliopsida</taxon>
        <taxon>eudicotyledons</taxon>
        <taxon>Gunneridae</taxon>
        <taxon>Pentapetalae</taxon>
        <taxon>rosids</taxon>
        <taxon>fabids</taxon>
        <taxon>Malpighiales</taxon>
        <taxon>Rhizophoraceae</taxon>
        <taxon>Rhizophora</taxon>
    </lineage>
</organism>
<dbReference type="Pfam" id="PF21796">
    <property type="entry name" value="Cac1_C"/>
    <property type="match status" value="1"/>
</dbReference>
<keyword evidence="3" id="KW-0234">DNA repair</keyword>
<feature type="region of interest" description="Disordered" evidence="5">
    <location>
        <begin position="368"/>
        <end position="391"/>
    </location>
</feature>
<dbReference type="GO" id="GO:0006281">
    <property type="term" value="P:DNA repair"/>
    <property type="evidence" value="ECO:0007669"/>
    <property type="project" value="UniProtKB-KW"/>
</dbReference>